<evidence type="ECO:0000313" key="2">
    <source>
        <dbReference type="EMBL" id="KAK5168953.1"/>
    </source>
</evidence>
<dbReference type="EMBL" id="JAVRRT010000009">
    <property type="protein sequence ID" value="KAK5168953.1"/>
    <property type="molecule type" value="Genomic_DNA"/>
</dbReference>
<feature type="compositionally biased region" description="Basic and acidic residues" evidence="1">
    <location>
        <begin position="278"/>
        <end position="307"/>
    </location>
</feature>
<dbReference type="GO" id="GO:0003729">
    <property type="term" value="F:mRNA binding"/>
    <property type="evidence" value="ECO:0007669"/>
    <property type="project" value="TreeGrafter"/>
</dbReference>
<feature type="region of interest" description="Disordered" evidence="1">
    <location>
        <begin position="1"/>
        <end position="112"/>
    </location>
</feature>
<accession>A0AAV9P7D8</accession>
<dbReference type="AlphaFoldDB" id="A0AAV9P7D8"/>
<dbReference type="GO" id="GO:0042175">
    <property type="term" value="C:nuclear outer membrane-endoplasmic reticulum membrane network"/>
    <property type="evidence" value="ECO:0007669"/>
    <property type="project" value="TreeGrafter"/>
</dbReference>
<feature type="compositionally biased region" description="Basic and acidic residues" evidence="1">
    <location>
        <begin position="511"/>
        <end position="527"/>
    </location>
</feature>
<dbReference type="GO" id="GO:1990904">
    <property type="term" value="C:ribonucleoprotein complex"/>
    <property type="evidence" value="ECO:0007669"/>
    <property type="project" value="TreeGrafter"/>
</dbReference>
<evidence type="ECO:0000313" key="3">
    <source>
        <dbReference type="Proteomes" id="UP001337655"/>
    </source>
</evidence>
<dbReference type="RefSeq" id="XP_064658419.1">
    <property type="nucleotide sequence ID" value="XM_064803504.1"/>
</dbReference>
<reference evidence="2 3" key="1">
    <citation type="submission" date="2023-08" db="EMBL/GenBank/DDBJ databases">
        <title>Black Yeasts Isolated from many extreme environments.</title>
        <authorList>
            <person name="Coleine C."/>
            <person name="Stajich J.E."/>
            <person name="Selbmann L."/>
        </authorList>
    </citation>
    <scope>NUCLEOTIDE SEQUENCE [LARGE SCALE GENOMIC DNA]</scope>
    <source>
        <strain evidence="2 3">CCFEE 5935</strain>
    </source>
</reference>
<feature type="compositionally biased region" description="Acidic residues" evidence="1">
    <location>
        <begin position="500"/>
        <end position="510"/>
    </location>
</feature>
<feature type="region of interest" description="Disordered" evidence="1">
    <location>
        <begin position="278"/>
        <end position="312"/>
    </location>
</feature>
<dbReference type="GO" id="GO:0008298">
    <property type="term" value="P:intracellular mRNA localization"/>
    <property type="evidence" value="ECO:0007669"/>
    <property type="project" value="TreeGrafter"/>
</dbReference>
<dbReference type="GO" id="GO:0005783">
    <property type="term" value="C:endoplasmic reticulum"/>
    <property type="evidence" value="ECO:0007669"/>
    <property type="project" value="TreeGrafter"/>
</dbReference>
<proteinExistence type="predicted"/>
<protein>
    <submittedName>
        <fullName evidence="2">Multicopy suppressor of BFA (Brefeldin A)</fullName>
    </submittedName>
</protein>
<feature type="region of interest" description="Disordered" evidence="1">
    <location>
        <begin position="331"/>
        <end position="402"/>
    </location>
</feature>
<sequence>MAEVATPSAEAMEHARQPTPSNAGKEKGPATTRPERPDEEKYKAELAQAEKELRSSEERMKNIKSKLDMTKPNNKDSPTAKRQQDLRSELQSIRQQQQTSKSGRTQVMDKVKRLDENLKSRIAEQKAARSKVAFKSVDDVQREIDRLQKQVDAGNMKIVDEKKALSDISQLNRQKKGFAGFEEAQRGIDDVKAQISELKKSMDDPESKALSDRYTQITTELDQIKAEQDDVYKNINALRDERTKAHEDQQKKYASVKEIKDRYYQSRRAAAEYEKEARRVRDERRKAENDAYHRGRRQEAAKEKLEDASAPAYQSEIRTTQSLLAHFDPSYSQKQTVTSPGKFAAAPSRTVDSSGIKGTALKKKGEDEESYFVGGGGKKNKRNRNQQQGGAASPAPEGKFNLDIGTIDSLAKIGIDPPMSQADVPSVVEKLKEKLEFWKGDQKRKTDENIAAAQKEIDRLEAEAQAADSKAGGATETARTPATEKQGVNGSASAGAQQEQENDGVADATEDLEKAKIEDEKAPEGTV</sequence>
<gene>
    <name evidence="2" type="primary">BFR1</name>
    <name evidence="2" type="ORF">LTR77_006262</name>
</gene>
<keyword evidence="3" id="KW-1185">Reference proteome</keyword>
<feature type="compositionally biased region" description="Polar residues" evidence="1">
    <location>
        <begin position="89"/>
        <end position="105"/>
    </location>
</feature>
<feature type="region of interest" description="Disordered" evidence="1">
    <location>
        <begin position="461"/>
        <end position="527"/>
    </location>
</feature>
<feature type="compositionally biased region" description="Polar residues" evidence="1">
    <location>
        <begin position="486"/>
        <end position="499"/>
    </location>
</feature>
<name>A0AAV9P7D8_9PEZI</name>
<feature type="compositionally biased region" description="Basic and acidic residues" evidence="1">
    <location>
        <begin position="78"/>
        <end position="88"/>
    </location>
</feature>
<feature type="compositionally biased region" description="Basic and acidic residues" evidence="1">
    <location>
        <begin position="24"/>
        <end position="69"/>
    </location>
</feature>
<evidence type="ECO:0000256" key="1">
    <source>
        <dbReference type="SAM" id="MobiDB-lite"/>
    </source>
</evidence>
<dbReference type="Proteomes" id="UP001337655">
    <property type="component" value="Unassembled WGS sequence"/>
</dbReference>
<dbReference type="InterPro" id="IPR039604">
    <property type="entry name" value="Bfr1"/>
</dbReference>
<dbReference type="PANTHER" id="PTHR31027:SF2">
    <property type="entry name" value="LEBERCILIN DOMAIN-CONTAINING PROTEIN"/>
    <property type="match status" value="1"/>
</dbReference>
<comment type="caution">
    <text evidence="2">The sequence shown here is derived from an EMBL/GenBank/DDBJ whole genome shotgun (WGS) entry which is preliminary data.</text>
</comment>
<organism evidence="2 3">
    <name type="scientific">Saxophila tyrrhenica</name>
    <dbReference type="NCBI Taxonomy" id="1690608"/>
    <lineage>
        <taxon>Eukaryota</taxon>
        <taxon>Fungi</taxon>
        <taxon>Dikarya</taxon>
        <taxon>Ascomycota</taxon>
        <taxon>Pezizomycotina</taxon>
        <taxon>Dothideomycetes</taxon>
        <taxon>Dothideomycetidae</taxon>
        <taxon>Mycosphaerellales</taxon>
        <taxon>Extremaceae</taxon>
        <taxon>Saxophila</taxon>
    </lineage>
</organism>
<dbReference type="GeneID" id="89927602"/>
<dbReference type="PANTHER" id="PTHR31027">
    <property type="entry name" value="NUCLEAR SEGREGATION PROTEIN BFR1"/>
    <property type="match status" value="1"/>
</dbReference>